<evidence type="ECO:0000313" key="2">
    <source>
        <dbReference type="EMBL" id="NGO78131.1"/>
    </source>
</evidence>
<gene>
    <name evidence="2" type="ORF">G6045_21040</name>
</gene>
<feature type="signal peptide" evidence="1">
    <location>
        <begin position="1"/>
        <end position="25"/>
    </location>
</feature>
<sequence>MRRLLVPAVIAAAGAALLPAGPAGARVAAEGGSITCQGGSLSADFKPGVTFRRGTTQIQARGDLNGCSSPEYPKITSGTFRFVGSGTGACPGPFAIGYGKLQITWNDGSTSLLPQMSMLAEAFTVSVDRGAVSEGLFKGQTGRLSGRATTAPIDMGSQCITSEGLTRYEAELDSVAIGSI</sequence>
<comment type="caution">
    <text evidence="2">The sequence shown here is derived from an EMBL/GenBank/DDBJ whole genome shotgun (WGS) entry which is preliminary data.</text>
</comment>
<dbReference type="RefSeq" id="WP_165333584.1">
    <property type="nucleotide sequence ID" value="NZ_JAAKZW010000089.1"/>
</dbReference>
<protein>
    <recommendedName>
        <fullName evidence="4">Secreted protein</fullName>
    </recommendedName>
</protein>
<feature type="chain" id="PRO_5026050647" description="Secreted protein" evidence="1">
    <location>
        <begin position="26"/>
        <end position="180"/>
    </location>
</feature>
<accession>A0A6G4XNE0</accession>
<evidence type="ECO:0008006" key="4">
    <source>
        <dbReference type="Google" id="ProtNLM"/>
    </source>
</evidence>
<organism evidence="2 3">
    <name type="scientific">Streptomyces mesophilus</name>
    <dbReference type="NCBI Taxonomy" id="1775132"/>
    <lineage>
        <taxon>Bacteria</taxon>
        <taxon>Bacillati</taxon>
        <taxon>Actinomycetota</taxon>
        <taxon>Actinomycetes</taxon>
        <taxon>Kitasatosporales</taxon>
        <taxon>Streptomycetaceae</taxon>
        <taxon>Streptomyces</taxon>
    </lineage>
</organism>
<proteinExistence type="predicted"/>
<evidence type="ECO:0000313" key="3">
    <source>
        <dbReference type="Proteomes" id="UP000481109"/>
    </source>
</evidence>
<reference evidence="2 3" key="1">
    <citation type="submission" date="2020-02" db="EMBL/GenBank/DDBJ databases">
        <title>Whole-genome analyses of novel actinobacteria.</title>
        <authorList>
            <person name="Sahin N."/>
            <person name="Tokatli A."/>
        </authorList>
    </citation>
    <scope>NUCLEOTIDE SEQUENCE [LARGE SCALE GENOMIC DNA]</scope>
    <source>
        <strain evidence="2 3">YC504</strain>
    </source>
</reference>
<name>A0A6G4XNE0_9ACTN</name>
<dbReference type="AlphaFoldDB" id="A0A6G4XNE0"/>
<evidence type="ECO:0000256" key="1">
    <source>
        <dbReference type="SAM" id="SignalP"/>
    </source>
</evidence>
<keyword evidence="3" id="KW-1185">Reference proteome</keyword>
<keyword evidence="1" id="KW-0732">Signal</keyword>
<dbReference type="Proteomes" id="UP000481109">
    <property type="component" value="Unassembled WGS sequence"/>
</dbReference>
<dbReference type="EMBL" id="JAAKZW010000089">
    <property type="protein sequence ID" value="NGO78131.1"/>
    <property type="molecule type" value="Genomic_DNA"/>
</dbReference>